<dbReference type="InterPro" id="IPR016181">
    <property type="entry name" value="Acyl_CoA_acyltransferase"/>
</dbReference>
<dbReference type="Pfam" id="PF13302">
    <property type="entry name" value="Acetyltransf_3"/>
    <property type="match status" value="1"/>
</dbReference>
<accession>A0A370F2J1</accession>
<dbReference type="Proteomes" id="UP000255265">
    <property type="component" value="Unassembled WGS sequence"/>
</dbReference>
<comment type="caution">
    <text evidence="2">The sequence shown here is derived from an EMBL/GenBank/DDBJ whole genome shotgun (WGS) entry which is preliminary data.</text>
</comment>
<name>A0A370F2J1_9BURK</name>
<dbReference type="RefSeq" id="WP_114804982.1">
    <property type="nucleotide sequence ID" value="NZ_QQAV01000019.1"/>
</dbReference>
<evidence type="ECO:0000259" key="1">
    <source>
        <dbReference type="PROSITE" id="PS51186"/>
    </source>
</evidence>
<dbReference type="GO" id="GO:0016747">
    <property type="term" value="F:acyltransferase activity, transferring groups other than amino-acyl groups"/>
    <property type="evidence" value="ECO:0007669"/>
    <property type="project" value="InterPro"/>
</dbReference>
<evidence type="ECO:0000313" key="2">
    <source>
        <dbReference type="EMBL" id="RDI16871.1"/>
    </source>
</evidence>
<dbReference type="InterPro" id="IPR000182">
    <property type="entry name" value="GNAT_dom"/>
</dbReference>
<dbReference type="PANTHER" id="PTHR43792:SF1">
    <property type="entry name" value="N-ACETYLTRANSFERASE DOMAIN-CONTAINING PROTEIN"/>
    <property type="match status" value="1"/>
</dbReference>
<organism evidence="2 3">
    <name type="scientific">Pseudacidovorax intermedius</name>
    <dbReference type="NCBI Taxonomy" id="433924"/>
    <lineage>
        <taxon>Bacteria</taxon>
        <taxon>Pseudomonadati</taxon>
        <taxon>Pseudomonadota</taxon>
        <taxon>Betaproteobacteria</taxon>
        <taxon>Burkholderiales</taxon>
        <taxon>Comamonadaceae</taxon>
        <taxon>Pseudacidovorax</taxon>
    </lineage>
</organism>
<evidence type="ECO:0000313" key="3">
    <source>
        <dbReference type="Proteomes" id="UP000255265"/>
    </source>
</evidence>
<dbReference type="STRING" id="433924.NS331_04220"/>
<dbReference type="EMBL" id="QQAV01000019">
    <property type="protein sequence ID" value="RDI16871.1"/>
    <property type="molecule type" value="Genomic_DNA"/>
</dbReference>
<keyword evidence="2" id="KW-0808">Transferase</keyword>
<dbReference type="Gene3D" id="3.40.630.30">
    <property type="match status" value="1"/>
</dbReference>
<protein>
    <submittedName>
        <fullName evidence="2">RimJ/RimL family protein N-acetyltransferase</fullName>
    </submittedName>
</protein>
<dbReference type="PROSITE" id="PS51186">
    <property type="entry name" value="GNAT"/>
    <property type="match status" value="1"/>
</dbReference>
<gene>
    <name evidence="2" type="ORF">DFR41_11940</name>
</gene>
<dbReference type="PANTHER" id="PTHR43792">
    <property type="entry name" value="GNAT FAMILY, PUTATIVE (AFU_ORTHOLOGUE AFUA_3G00765)-RELATED-RELATED"/>
    <property type="match status" value="1"/>
</dbReference>
<proteinExistence type="predicted"/>
<dbReference type="AlphaFoldDB" id="A0A370F2J1"/>
<sequence>MTSAQTRFTAIDPARLQGPRVRLRPWQPDDLAPFAAMSADAQTMAYFLSTMDRAESELMAQRCQALIDAQGWGFWAVELAGAGADGPFIGLCGMNRPAWPLPFAPCVEIGWRLARPWWGQGLAAEAAALALDVGFAELGLDEIVAFTAVDNRRSRALMERLGMARDEAEDFDHPAVPDGHPLKRHVLYRLPRRDWTRTQP</sequence>
<reference evidence="2 3" key="1">
    <citation type="submission" date="2018-07" db="EMBL/GenBank/DDBJ databases">
        <title>Genomic Encyclopedia of Type Strains, Phase IV (KMG-IV): sequencing the most valuable type-strain genomes for metagenomic binning, comparative biology and taxonomic classification.</title>
        <authorList>
            <person name="Goeker M."/>
        </authorList>
    </citation>
    <scope>NUCLEOTIDE SEQUENCE [LARGE SCALE GENOMIC DNA]</scope>
    <source>
        <strain evidence="2 3">DSM 21352</strain>
    </source>
</reference>
<dbReference type="InterPro" id="IPR051531">
    <property type="entry name" value="N-acetyltransferase"/>
</dbReference>
<feature type="domain" description="N-acetyltransferase" evidence="1">
    <location>
        <begin position="21"/>
        <end position="183"/>
    </location>
</feature>
<dbReference type="SUPFAM" id="SSF55729">
    <property type="entry name" value="Acyl-CoA N-acyltransferases (Nat)"/>
    <property type="match status" value="1"/>
</dbReference>
<dbReference type="OrthoDB" id="9801656at2"/>
<keyword evidence="3" id="KW-1185">Reference proteome</keyword>